<feature type="chain" id="PRO_5020481082" description="FAS1 domain-containing protein" evidence="1">
    <location>
        <begin position="27"/>
        <end position="134"/>
    </location>
</feature>
<accession>A0A4U6V158</accession>
<name>A0A4U6V158_SETVI</name>
<dbReference type="AlphaFoldDB" id="A0A4U6V158"/>
<sequence>MASKSMASPALLCLAMALVLATSVKAQAPAPTPAPTPVPTPAPTPAPTTVPTPALLLHRRPFSNKRAFKQAFPEFYNRRILLVLYLVKLSASSPITTFPKPNLLGFTKCNCYFDNPFNISTSSITCMPASFLTA</sequence>
<dbReference type="EMBL" id="CM016555">
    <property type="protein sequence ID" value="TKW22042.1"/>
    <property type="molecule type" value="Genomic_DNA"/>
</dbReference>
<reference evidence="2" key="1">
    <citation type="submission" date="2019-03" db="EMBL/GenBank/DDBJ databases">
        <title>WGS assembly of Setaria viridis.</title>
        <authorList>
            <person name="Huang P."/>
            <person name="Jenkins J."/>
            <person name="Grimwood J."/>
            <person name="Barry K."/>
            <person name="Healey A."/>
            <person name="Mamidi S."/>
            <person name="Sreedasyam A."/>
            <person name="Shu S."/>
            <person name="Feldman M."/>
            <person name="Wu J."/>
            <person name="Yu Y."/>
            <person name="Chen C."/>
            <person name="Johnson J."/>
            <person name="Rokhsar D."/>
            <person name="Baxter I."/>
            <person name="Schmutz J."/>
            <person name="Brutnell T."/>
            <person name="Kellogg E."/>
        </authorList>
    </citation>
    <scope>NUCLEOTIDE SEQUENCE [LARGE SCALE GENOMIC DNA]</scope>
</reference>
<feature type="signal peptide" evidence="1">
    <location>
        <begin position="1"/>
        <end position="26"/>
    </location>
</feature>
<dbReference type="Gramene" id="TKW22042">
    <property type="protein sequence ID" value="TKW22042"/>
    <property type="gene ID" value="SEVIR_4G202800v2"/>
</dbReference>
<proteinExistence type="predicted"/>
<keyword evidence="1" id="KW-0732">Signal</keyword>
<evidence type="ECO:0000313" key="3">
    <source>
        <dbReference type="Proteomes" id="UP000298652"/>
    </source>
</evidence>
<gene>
    <name evidence="2" type="ORF">SEVIR_4G202800v2</name>
</gene>
<keyword evidence="3" id="KW-1185">Reference proteome</keyword>
<dbReference type="Proteomes" id="UP000298652">
    <property type="component" value="Chromosome 4"/>
</dbReference>
<organism evidence="2 3">
    <name type="scientific">Setaria viridis</name>
    <name type="common">Green bristlegrass</name>
    <name type="synonym">Setaria italica subsp. viridis</name>
    <dbReference type="NCBI Taxonomy" id="4556"/>
    <lineage>
        <taxon>Eukaryota</taxon>
        <taxon>Viridiplantae</taxon>
        <taxon>Streptophyta</taxon>
        <taxon>Embryophyta</taxon>
        <taxon>Tracheophyta</taxon>
        <taxon>Spermatophyta</taxon>
        <taxon>Magnoliopsida</taxon>
        <taxon>Liliopsida</taxon>
        <taxon>Poales</taxon>
        <taxon>Poaceae</taxon>
        <taxon>PACMAD clade</taxon>
        <taxon>Panicoideae</taxon>
        <taxon>Panicodae</taxon>
        <taxon>Paniceae</taxon>
        <taxon>Cenchrinae</taxon>
        <taxon>Setaria</taxon>
    </lineage>
</organism>
<evidence type="ECO:0008006" key="4">
    <source>
        <dbReference type="Google" id="ProtNLM"/>
    </source>
</evidence>
<evidence type="ECO:0000256" key="1">
    <source>
        <dbReference type="SAM" id="SignalP"/>
    </source>
</evidence>
<protein>
    <recommendedName>
        <fullName evidence="4">FAS1 domain-containing protein</fullName>
    </recommendedName>
</protein>
<evidence type="ECO:0000313" key="2">
    <source>
        <dbReference type="EMBL" id="TKW22042.1"/>
    </source>
</evidence>